<dbReference type="InterPro" id="IPR038601">
    <property type="entry name" value="MttB-like_sf"/>
</dbReference>
<name>A0A7C3EQX9_9CREN</name>
<dbReference type="AlphaFoldDB" id="A0A7C3EQX9"/>
<dbReference type="GO" id="GO:0008168">
    <property type="term" value="F:methyltransferase activity"/>
    <property type="evidence" value="ECO:0007669"/>
    <property type="project" value="UniProtKB-KW"/>
</dbReference>
<evidence type="ECO:0000313" key="4">
    <source>
        <dbReference type="EMBL" id="HFK19744.1"/>
    </source>
</evidence>
<dbReference type="EMBL" id="DSTX01000001">
    <property type="protein sequence ID" value="HFK19744.1"/>
    <property type="molecule type" value="Genomic_DNA"/>
</dbReference>
<dbReference type="GO" id="GO:0032259">
    <property type="term" value="P:methylation"/>
    <property type="evidence" value="ECO:0007669"/>
    <property type="project" value="UniProtKB-KW"/>
</dbReference>
<proteinExistence type="inferred from homology"/>
<accession>A0A7C3EQX9</accession>
<gene>
    <name evidence="4" type="ORF">ENS19_00490</name>
</gene>
<comment type="caution">
    <text evidence="4">The sequence shown here is derived from an EMBL/GenBank/DDBJ whole genome shotgun (WGS) entry which is preliminary data.</text>
</comment>
<evidence type="ECO:0000256" key="1">
    <source>
        <dbReference type="ARBA" id="ARBA00007137"/>
    </source>
</evidence>
<evidence type="ECO:0000256" key="2">
    <source>
        <dbReference type="ARBA" id="ARBA00022603"/>
    </source>
</evidence>
<dbReference type="Gene3D" id="3.20.20.480">
    <property type="entry name" value="Trimethylamine methyltransferase-like"/>
    <property type="match status" value="1"/>
</dbReference>
<dbReference type="GO" id="GO:0015948">
    <property type="term" value="P:methanogenesis"/>
    <property type="evidence" value="ECO:0007669"/>
    <property type="project" value="InterPro"/>
</dbReference>
<reference evidence="4" key="1">
    <citation type="journal article" date="2020" name="mSystems">
        <title>Genome- and Community-Level Interaction Insights into Carbon Utilization and Element Cycling Functions of Hydrothermarchaeota in Hydrothermal Sediment.</title>
        <authorList>
            <person name="Zhou Z."/>
            <person name="Liu Y."/>
            <person name="Xu W."/>
            <person name="Pan J."/>
            <person name="Luo Z.H."/>
            <person name="Li M."/>
        </authorList>
    </citation>
    <scope>NUCLEOTIDE SEQUENCE [LARGE SCALE GENOMIC DNA]</scope>
    <source>
        <strain evidence="4">SpSt-468</strain>
    </source>
</reference>
<keyword evidence="3" id="KW-0808">Transferase</keyword>
<evidence type="ECO:0000256" key="3">
    <source>
        <dbReference type="ARBA" id="ARBA00022679"/>
    </source>
</evidence>
<keyword evidence="2" id="KW-0489">Methyltransferase</keyword>
<dbReference type="InterPro" id="IPR010426">
    <property type="entry name" value="MTTB_MeTrfase"/>
</dbReference>
<protein>
    <recommendedName>
        <fullName evidence="5">Trimethylamine methyltransferase</fullName>
    </recommendedName>
</protein>
<evidence type="ECO:0008006" key="5">
    <source>
        <dbReference type="Google" id="ProtNLM"/>
    </source>
</evidence>
<sequence>MAKAGLVLKSKPWEILDKDQLKTLDNVAYEILRDVGVFMEDEELLKMAKGMGASVDFEKKIVKDIPEDVVREDVKKAPKNFILAGRDPGWDLVFEDGVRRQTWAPECGATDALIWDSVNKSYHRKRASAKDTAYAAKIVDGIDDFDHNIYLYDTAEEGQQGLPSELHRMNAMLRNTTKWAGHLTTTVSDIKEHDYVMKLGAIVAGGEEEFRKRPLFWSVYNYIGALQLNRFNSWLLRASMKHHIPIMPAVTSAAPLMAPATSAGNTALSHAGCLWLTALKQHYDPGVAVVENNIVFCLDPYTGRGTLPSSHFLYGQVAMNQLWHNLYGLPVAQYSGTGACSLDQQAFTLMGSMMFQVAMQTDMIFIQFAAEALDPVMIPIAAEIAHYGKHLASTFSQILPTEENLALKLMKEIGPIGQPWMTTDFNMERIEMFYKALTLDTRPLDTWLVEGAQSWAHDLCRAKLKEMEKHEPMPLPKDVQERMDAVVKEGTDLLKRQ</sequence>
<organism evidence="4">
    <name type="scientific">Candidatus Methanomethylicus mesodigestus</name>
    <dbReference type="NCBI Taxonomy" id="1867258"/>
    <lineage>
        <taxon>Archaea</taxon>
        <taxon>Thermoproteota</taxon>
        <taxon>Methanosuratincolia</taxon>
        <taxon>Candidatus Methanomethylicales</taxon>
        <taxon>Candidatus Methanomethylicaceae</taxon>
        <taxon>Candidatus Methanomethylicus</taxon>
    </lineage>
</organism>
<dbReference type="Pfam" id="PF06253">
    <property type="entry name" value="MTTB"/>
    <property type="match status" value="1"/>
</dbReference>
<comment type="similarity">
    <text evidence="1">Belongs to the trimethylamine methyltransferase family.</text>
</comment>